<sequence length="573" mass="62950">MKRVILLTLSLLLGISSYAQTEWEIQPSTLKINASNSLDISNVSSNSVTLHNWIAESKENKKQNRITARNGILPLYVNGTSKRISFGIEDINNNPSQYKYPVQTANGKTEYTQDIYWGITVYMAGVDGKEYYIQYLFNNKGAKGGNYGIVNTYQSASCSFNMSGKGVLHGTFDNGWQSCSGLPTKVEIILQENNHCGINFNDYSIPEADFASVDGVRRVEFNLYAGAKIRVYNLKVERKSVYSKVSSFITAGDSRMRDGNYYQAASEYSKAIDRGYKNYDIYFKRANAYFASKFYNNAIDDCTKAISYKSTTDVYLLRGKAKLLKSDASGIDDLKKGGSEGLALIREMELDKATTPNTPSSENGKRYIATGSGFVLTSNGVIVTNHHVIDGANGIDVLVNWKGQVHTVNAKVLISDKTNDISLLQIDDSSFTNFPALPYAVKISIQDVGTSVFALGYPMSDILGEEIKVTDGIISSKTGYQGDIVTYQISAPIQHGNSGGPLFDKQGNIVGITNAGVEDAQNVGYAIKTSYLKNLIDVAPIFITLPANNSISGLPFTEKIKRLTPYVVLIKIY</sequence>
<dbReference type="Gene3D" id="2.40.10.120">
    <property type="match status" value="1"/>
</dbReference>
<dbReference type="Proteomes" id="UP000006052">
    <property type="component" value="Chromosome"/>
</dbReference>
<dbReference type="InterPro" id="IPR011990">
    <property type="entry name" value="TPR-like_helical_dom_sf"/>
</dbReference>
<accession>I3YI78</accession>
<dbReference type="EMBL" id="CP003274">
    <property type="protein sequence ID" value="AFL76696.1"/>
    <property type="molecule type" value="Genomic_DNA"/>
</dbReference>
<dbReference type="PRINTS" id="PR00834">
    <property type="entry name" value="PROTEASES2C"/>
</dbReference>
<keyword evidence="1" id="KW-0732">Signal</keyword>
<dbReference type="eggNOG" id="COG0265">
    <property type="taxonomic scope" value="Bacteria"/>
</dbReference>
<dbReference type="InterPro" id="IPR009003">
    <property type="entry name" value="Peptidase_S1_PA"/>
</dbReference>
<feature type="signal peptide" evidence="1">
    <location>
        <begin position="1"/>
        <end position="21"/>
    </location>
</feature>
<dbReference type="eggNOG" id="COG0457">
    <property type="taxonomic scope" value="Bacteria"/>
</dbReference>
<dbReference type="PANTHER" id="PTHR43019:SF23">
    <property type="entry name" value="PROTEASE DO-LIKE 5, CHLOROPLASTIC"/>
    <property type="match status" value="1"/>
</dbReference>
<dbReference type="Pfam" id="PF13365">
    <property type="entry name" value="Trypsin_2"/>
    <property type="match status" value="1"/>
</dbReference>
<dbReference type="RefSeq" id="WP_014774492.1">
    <property type="nucleotide sequence ID" value="NC_018011.1"/>
</dbReference>
<dbReference type="GO" id="GO:0004252">
    <property type="term" value="F:serine-type endopeptidase activity"/>
    <property type="evidence" value="ECO:0007669"/>
    <property type="project" value="InterPro"/>
</dbReference>
<proteinExistence type="predicted"/>
<dbReference type="PATRIC" id="fig|679935.3.peg.274"/>
<dbReference type="SUPFAM" id="SSF48452">
    <property type="entry name" value="TPR-like"/>
    <property type="match status" value="1"/>
</dbReference>
<dbReference type="STRING" id="679935.Alfi_0293"/>
<protein>
    <submittedName>
        <fullName evidence="2">Trypsin-like serine protease with C-terminal PDZ domain</fullName>
    </submittedName>
</protein>
<dbReference type="AlphaFoldDB" id="I3YI78"/>
<reference evidence="3" key="1">
    <citation type="journal article" date="2013" name="Stand. Genomic Sci.">
        <title>Complete genome sequence of the bile-resistant pigment-producing anaerobe Alistipes finegoldii type strain (AHN2437(T)).</title>
        <authorList>
            <person name="Mavromatis K."/>
            <person name="Stackebrandt E."/>
            <person name="Munk C."/>
            <person name="Lapidus A."/>
            <person name="Nolan M."/>
            <person name="Lucas S."/>
            <person name="Hammon N."/>
            <person name="Deshpande S."/>
            <person name="Cheng J.F."/>
            <person name="Tapia R."/>
            <person name="Goodwin L.A."/>
            <person name="Pitluck S."/>
            <person name="Liolios K."/>
            <person name="Pagani I."/>
            <person name="Ivanova N."/>
            <person name="Mikhailova N."/>
            <person name="Huntemann M."/>
            <person name="Pati A."/>
            <person name="Chen A."/>
            <person name="Palaniappan K."/>
            <person name="Land M."/>
            <person name="Hauser L."/>
            <person name="Rohde M."/>
            <person name="Gronow S."/>
            <person name="Goker M."/>
            <person name="Detter J.C."/>
            <person name="Bristow J."/>
            <person name="Eisen J.A."/>
            <person name="Markowitz V."/>
            <person name="Hugenholtz P."/>
            <person name="Kyrpides N.C."/>
            <person name="Klenk H.P."/>
            <person name="Woyke T."/>
        </authorList>
    </citation>
    <scope>NUCLEOTIDE SEQUENCE</scope>
    <source>
        <strain evidence="3">DSM 17242 / JCM 16770 / AHN 2437 / CCUG 46020 / CIP 107999</strain>
    </source>
</reference>
<dbReference type="SUPFAM" id="SSF50494">
    <property type="entry name" value="Trypsin-like serine proteases"/>
    <property type="match status" value="1"/>
</dbReference>
<dbReference type="InterPro" id="IPR001940">
    <property type="entry name" value="Peptidase_S1C"/>
</dbReference>
<evidence type="ECO:0000313" key="3">
    <source>
        <dbReference type="Proteomes" id="UP000006052"/>
    </source>
</evidence>
<dbReference type="HOGENOM" id="CLU_475424_0_0_10"/>
<dbReference type="Gene3D" id="1.25.40.10">
    <property type="entry name" value="Tetratricopeptide repeat domain"/>
    <property type="match status" value="1"/>
</dbReference>
<keyword evidence="2" id="KW-0645">Protease</keyword>
<evidence type="ECO:0000313" key="2">
    <source>
        <dbReference type="EMBL" id="AFL76696.1"/>
    </source>
</evidence>
<dbReference type="GO" id="GO:0006508">
    <property type="term" value="P:proteolysis"/>
    <property type="evidence" value="ECO:0007669"/>
    <property type="project" value="UniProtKB-KW"/>
</dbReference>
<organism evidence="2 3">
    <name type="scientific">Alistipes finegoldii (strain DSM 17242 / JCM 16770 / CCUG 46020 / CIP 107999 / KCTC 15236 / AHN 2437)</name>
    <dbReference type="NCBI Taxonomy" id="679935"/>
    <lineage>
        <taxon>Bacteria</taxon>
        <taxon>Pseudomonadati</taxon>
        <taxon>Bacteroidota</taxon>
        <taxon>Bacteroidia</taxon>
        <taxon>Bacteroidales</taxon>
        <taxon>Rikenellaceae</taxon>
        <taxon>Alistipes</taxon>
    </lineage>
</organism>
<name>I3YI78_ALIFI</name>
<gene>
    <name evidence="2" type="ordered locus">Alfi_0293</name>
</gene>
<dbReference type="PANTHER" id="PTHR43019">
    <property type="entry name" value="SERINE ENDOPROTEASE DEGS"/>
    <property type="match status" value="1"/>
</dbReference>
<evidence type="ECO:0000256" key="1">
    <source>
        <dbReference type="SAM" id="SignalP"/>
    </source>
</evidence>
<feature type="chain" id="PRO_5003683110" evidence="1">
    <location>
        <begin position="22"/>
        <end position="573"/>
    </location>
</feature>
<dbReference type="KEGG" id="afd:Alfi_0293"/>
<keyword evidence="2" id="KW-0378">Hydrolase</keyword>